<dbReference type="Proteomes" id="UP000250235">
    <property type="component" value="Unassembled WGS sequence"/>
</dbReference>
<proteinExistence type="predicted"/>
<dbReference type="AlphaFoldDB" id="A0A2Z7CR36"/>
<keyword evidence="2" id="KW-1185">Reference proteome</keyword>
<accession>A0A2Z7CR36</accession>
<dbReference type="EMBL" id="KQ995314">
    <property type="protein sequence ID" value="KZV47114.1"/>
    <property type="molecule type" value="Genomic_DNA"/>
</dbReference>
<organism evidence="1 2">
    <name type="scientific">Dorcoceras hygrometricum</name>
    <dbReference type="NCBI Taxonomy" id="472368"/>
    <lineage>
        <taxon>Eukaryota</taxon>
        <taxon>Viridiplantae</taxon>
        <taxon>Streptophyta</taxon>
        <taxon>Embryophyta</taxon>
        <taxon>Tracheophyta</taxon>
        <taxon>Spermatophyta</taxon>
        <taxon>Magnoliopsida</taxon>
        <taxon>eudicotyledons</taxon>
        <taxon>Gunneridae</taxon>
        <taxon>Pentapetalae</taxon>
        <taxon>asterids</taxon>
        <taxon>lamiids</taxon>
        <taxon>Lamiales</taxon>
        <taxon>Gesneriaceae</taxon>
        <taxon>Didymocarpoideae</taxon>
        <taxon>Trichosporeae</taxon>
        <taxon>Loxocarpinae</taxon>
        <taxon>Dorcoceras</taxon>
    </lineage>
</organism>
<evidence type="ECO:0000313" key="2">
    <source>
        <dbReference type="Proteomes" id="UP000250235"/>
    </source>
</evidence>
<evidence type="ECO:0000313" key="1">
    <source>
        <dbReference type="EMBL" id="KZV47114.1"/>
    </source>
</evidence>
<gene>
    <name evidence="1" type="ORF">F511_21070</name>
</gene>
<sequence length="213" mass="23193">MDRIGDFYRNLPRRADVIVTTIGNSKFWNRGGRPPPPAVALPPRAIVRARQRDDRAMNAHVARPGETMCANYCATPPLEARCLAPPWAIAGGRLARFCCTPLRRSTPLVCCAPWSTLAGRFCNVLLRARLSHVVDGAPRLSWPRAPLAACAISSMAAAGRPPLRRVSGDVVTAGMISSRVLVRACPGQPMKFSGRYTMSGPVLVDFEILTFWA</sequence>
<reference evidence="1 2" key="1">
    <citation type="journal article" date="2015" name="Proc. Natl. Acad. Sci. U.S.A.">
        <title>The resurrection genome of Boea hygrometrica: A blueprint for survival of dehydration.</title>
        <authorList>
            <person name="Xiao L."/>
            <person name="Yang G."/>
            <person name="Zhang L."/>
            <person name="Yang X."/>
            <person name="Zhao S."/>
            <person name="Ji Z."/>
            <person name="Zhou Q."/>
            <person name="Hu M."/>
            <person name="Wang Y."/>
            <person name="Chen M."/>
            <person name="Xu Y."/>
            <person name="Jin H."/>
            <person name="Xiao X."/>
            <person name="Hu G."/>
            <person name="Bao F."/>
            <person name="Hu Y."/>
            <person name="Wan P."/>
            <person name="Li L."/>
            <person name="Deng X."/>
            <person name="Kuang T."/>
            <person name="Xiang C."/>
            <person name="Zhu J.K."/>
            <person name="Oliver M.J."/>
            <person name="He Y."/>
        </authorList>
    </citation>
    <scope>NUCLEOTIDE SEQUENCE [LARGE SCALE GENOMIC DNA]</scope>
    <source>
        <strain evidence="2">cv. XS01</strain>
    </source>
</reference>
<protein>
    <submittedName>
        <fullName evidence="1">Uncharacterized protein</fullName>
    </submittedName>
</protein>
<name>A0A2Z7CR36_9LAMI</name>